<sequence>MRRITCFFATALLATAAITAPRTASAGAIALVPENFVSLGVYALRLGETWTERVEDVLRSGALSVAAATTTRLQAEHSTRGRVAYQSSVWPGPYSGSGRIGALAMVDPPWGNESHFARLRHEMDLSFTVTNHSLNELTGLYLSFWRSVFLPYSIPQEWRSLLNQFHHFSEVPMGFVSDTARFGTRTRTSMSVTEDTRQYLLGFSEIIELRSCTLPSGPNSDEAIYSMPAGNSGRACGIYTPDDSLIEVLLSTPNPSIPTSWRFASPGVGESVTFNWTLAIEVEAWSVGIPVSEPGSLPLFGAALAVLGLAFAATARSARGLTAVAARP</sequence>
<name>A0A975U2A7_9PROT</name>
<evidence type="ECO:0000313" key="3">
    <source>
        <dbReference type="Proteomes" id="UP000694001"/>
    </source>
</evidence>
<dbReference type="Proteomes" id="UP000694001">
    <property type="component" value="Chromosome"/>
</dbReference>
<feature type="chain" id="PRO_5037560855" description="PEP-CTERM protein-sorting domain-containing protein" evidence="1">
    <location>
        <begin position="27"/>
        <end position="328"/>
    </location>
</feature>
<feature type="signal peptide" evidence="1">
    <location>
        <begin position="1"/>
        <end position="26"/>
    </location>
</feature>
<gene>
    <name evidence="2" type="ORF">KO353_12360</name>
</gene>
<dbReference type="EMBL" id="CP076448">
    <property type="protein sequence ID" value="QXM24063.1"/>
    <property type="molecule type" value="Genomic_DNA"/>
</dbReference>
<keyword evidence="3" id="KW-1185">Reference proteome</keyword>
<dbReference type="KEGG" id="elio:KO353_12360"/>
<evidence type="ECO:0000256" key="1">
    <source>
        <dbReference type="SAM" id="SignalP"/>
    </source>
</evidence>
<proteinExistence type="predicted"/>
<dbReference type="AlphaFoldDB" id="A0A975U2A7"/>
<accession>A0A975U2A7</accession>
<keyword evidence="1" id="KW-0732">Signal</keyword>
<evidence type="ECO:0008006" key="4">
    <source>
        <dbReference type="Google" id="ProtNLM"/>
    </source>
</evidence>
<dbReference type="RefSeq" id="WP_218285023.1">
    <property type="nucleotide sequence ID" value="NZ_CP076448.1"/>
</dbReference>
<organism evidence="2 3">
    <name type="scientific">Elioraea tepida</name>
    <dbReference type="NCBI Taxonomy" id="2843330"/>
    <lineage>
        <taxon>Bacteria</taxon>
        <taxon>Pseudomonadati</taxon>
        <taxon>Pseudomonadota</taxon>
        <taxon>Alphaproteobacteria</taxon>
        <taxon>Acetobacterales</taxon>
        <taxon>Elioraeaceae</taxon>
        <taxon>Elioraea</taxon>
    </lineage>
</organism>
<reference evidence="2" key="1">
    <citation type="submission" date="2021-06" db="EMBL/GenBank/DDBJ databases">
        <title>Elioraea tepida, sp. nov., a moderately thermophilic aerobic anoxygenic phototrophic bacterium isolated from an alkaline siliceous hot spring mat community in Yellowstone National Park, WY, USA.</title>
        <authorList>
            <person name="Saini M.K."/>
            <person name="Yoshida S."/>
            <person name="Sebastian A."/>
            <person name="Hirose S."/>
            <person name="Hara E."/>
            <person name="Tamaki H."/>
            <person name="Soulier N.T."/>
            <person name="Albert I."/>
            <person name="Hanada S."/>
            <person name="Bryant D.A."/>
            <person name="Tank M."/>
        </authorList>
    </citation>
    <scope>NUCLEOTIDE SEQUENCE</scope>
    <source>
        <strain evidence="2">MS-P2</strain>
    </source>
</reference>
<protein>
    <recommendedName>
        <fullName evidence="4">PEP-CTERM protein-sorting domain-containing protein</fullName>
    </recommendedName>
</protein>
<evidence type="ECO:0000313" key="2">
    <source>
        <dbReference type="EMBL" id="QXM24063.1"/>
    </source>
</evidence>